<name>A0A1V5SK66_9BACT</name>
<evidence type="ECO:0000256" key="2">
    <source>
        <dbReference type="ARBA" id="ARBA00022485"/>
    </source>
</evidence>
<keyword evidence="6" id="KW-0408">Iron</keyword>
<dbReference type="EMBL" id="MWBQ01000206">
    <property type="protein sequence ID" value="OQA54581.1"/>
    <property type="molecule type" value="Genomic_DNA"/>
</dbReference>
<dbReference type="InterPro" id="IPR017896">
    <property type="entry name" value="4Fe4S_Fe-S-bd"/>
</dbReference>
<dbReference type="Gene3D" id="3.10.20.600">
    <property type="match status" value="1"/>
</dbReference>
<dbReference type="PIRSF" id="PIRSF036408">
    <property type="entry name" value="PduS_prd"/>
    <property type="match status" value="1"/>
</dbReference>
<keyword evidence="5" id="KW-0249">Electron transport</keyword>
<dbReference type="Proteomes" id="UP000485569">
    <property type="component" value="Unassembled WGS sequence"/>
</dbReference>
<dbReference type="Pfam" id="PF10531">
    <property type="entry name" value="SLBB"/>
    <property type="match status" value="1"/>
</dbReference>
<evidence type="ECO:0000256" key="1">
    <source>
        <dbReference type="ARBA" id="ARBA00022448"/>
    </source>
</evidence>
<keyword evidence="1" id="KW-0813">Transport</keyword>
<dbReference type="PROSITE" id="PS51379">
    <property type="entry name" value="4FE4S_FER_2"/>
    <property type="match status" value="1"/>
</dbReference>
<dbReference type="GO" id="GO:0051539">
    <property type="term" value="F:4 iron, 4 sulfur cluster binding"/>
    <property type="evidence" value="ECO:0007669"/>
    <property type="project" value="UniProtKB-KW"/>
</dbReference>
<dbReference type="InterPro" id="IPR019554">
    <property type="entry name" value="Soluble_ligand-bd"/>
</dbReference>
<dbReference type="Pfam" id="PF13375">
    <property type="entry name" value="RnfC_N"/>
    <property type="match status" value="1"/>
</dbReference>
<dbReference type="GO" id="GO:0009055">
    <property type="term" value="F:electron transfer activity"/>
    <property type="evidence" value="ECO:0007669"/>
    <property type="project" value="InterPro"/>
</dbReference>
<keyword evidence="4" id="KW-0677">Repeat</keyword>
<dbReference type="GO" id="GO:0016020">
    <property type="term" value="C:membrane"/>
    <property type="evidence" value="ECO:0007669"/>
    <property type="project" value="InterPro"/>
</dbReference>
<dbReference type="PANTHER" id="PTHR43034:SF2">
    <property type="entry name" value="ION-TRANSLOCATING OXIDOREDUCTASE COMPLEX SUBUNIT C"/>
    <property type="match status" value="1"/>
</dbReference>
<evidence type="ECO:0000256" key="4">
    <source>
        <dbReference type="ARBA" id="ARBA00022737"/>
    </source>
</evidence>
<dbReference type="Pfam" id="PF13534">
    <property type="entry name" value="Fer4_17"/>
    <property type="match status" value="1"/>
</dbReference>
<sequence>MDLIETIKQMGVVGAGGAGFPTHVKLGNQVEIVIANGTECEPLLFNDKYMLNEHGNDVIQGLKVVLQATGAKKGIIALKKKQVQIVERVKSIITNHENISIALLDDFYPAGDEQILVYMVSGRVIAQGQLPTTVGCLVSNVETLRNIYFATLGKPVTRRTLTCIGEVREPSVVIARVGMPIGDVISECGGVLVEDLAVIVGGPMMGYIEKDLNSPITKTMTGLIVLPQDHFLVRRKTMPMSWVVKQSKAACCQCTYCTELCPRYLLGHELYPHKIMRNINFGLDVPPEVIENAFLCSECGLCEVFACPMDLSPRMVNHAIKTSLTEANYRPQLTIKNRQSRVNDLINRKIPISRIKERLHISLYDRKEIKSVVETNPKRVEILLKQHIGDTSIPVVREGDLVEEGILIGEIPSGSLGARIHASISGRVTLVNNERVIIKG</sequence>
<keyword evidence="3" id="KW-0479">Metal-binding</keyword>
<evidence type="ECO:0000256" key="5">
    <source>
        <dbReference type="ARBA" id="ARBA00022982"/>
    </source>
</evidence>
<evidence type="ECO:0000256" key="6">
    <source>
        <dbReference type="ARBA" id="ARBA00023004"/>
    </source>
</evidence>
<dbReference type="InterPro" id="IPR010208">
    <property type="entry name" value="Ion_transpt_RnfC/RsxC"/>
</dbReference>
<evidence type="ECO:0000313" key="9">
    <source>
        <dbReference type="EMBL" id="OQA54581.1"/>
    </source>
</evidence>
<dbReference type="PANTHER" id="PTHR43034">
    <property type="entry name" value="ION-TRANSLOCATING OXIDOREDUCTASE COMPLEX SUBUNIT C"/>
    <property type="match status" value="1"/>
</dbReference>
<dbReference type="AlphaFoldDB" id="A0A1V5SK66"/>
<dbReference type="Gene3D" id="3.40.50.11540">
    <property type="entry name" value="NADH-ubiquinone oxidoreductase 51kDa subunit"/>
    <property type="match status" value="1"/>
</dbReference>
<gene>
    <name evidence="9" type="primary">rnfC_2</name>
    <name evidence="9" type="ORF">BWY41_01986</name>
</gene>
<dbReference type="GO" id="GO:0046872">
    <property type="term" value="F:metal ion binding"/>
    <property type="evidence" value="ECO:0007669"/>
    <property type="project" value="UniProtKB-KW"/>
</dbReference>
<protein>
    <submittedName>
        <fullName evidence="9">Electron transport complex protein RnfC</fullName>
    </submittedName>
</protein>
<evidence type="ECO:0000259" key="8">
    <source>
        <dbReference type="PROSITE" id="PS51379"/>
    </source>
</evidence>
<dbReference type="SUPFAM" id="SSF142984">
    <property type="entry name" value="Nqo1 middle domain-like"/>
    <property type="match status" value="1"/>
</dbReference>
<dbReference type="InterPro" id="IPR017054">
    <property type="entry name" value="PduS"/>
</dbReference>
<organism evidence="9">
    <name type="scientific">Candidatus Atribacter allofermentans</name>
    <dbReference type="NCBI Taxonomy" id="1852833"/>
    <lineage>
        <taxon>Bacteria</taxon>
        <taxon>Pseudomonadati</taxon>
        <taxon>Atribacterota</taxon>
        <taxon>Atribacteria</taxon>
        <taxon>Atribacterales</taxon>
        <taxon>Atribacteraceae</taxon>
        <taxon>Atribacter</taxon>
    </lineage>
</organism>
<keyword evidence="2" id="KW-0004">4Fe-4S</keyword>
<dbReference type="InterPro" id="IPR037225">
    <property type="entry name" value="Nuo51_FMN-bd_sf"/>
</dbReference>
<feature type="domain" description="4Fe-4S ferredoxin-type" evidence="8">
    <location>
        <begin position="285"/>
        <end position="318"/>
    </location>
</feature>
<dbReference type="InterPro" id="IPR011538">
    <property type="entry name" value="Nuo51_FMN-bd"/>
</dbReference>
<dbReference type="Pfam" id="PF01512">
    <property type="entry name" value="Complex1_51K"/>
    <property type="match status" value="1"/>
</dbReference>
<dbReference type="InterPro" id="IPR026902">
    <property type="entry name" value="RnfC_N"/>
</dbReference>
<dbReference type="SUPFAM" id="SSF142019">
    <property type="entry name" value="Nqo1 FMN-binding domain-like"/>
    <property type="match status" value="1"/>
</dbReference>
<evidence type="ECO:0000256" key="7">
    <source>
        <dbReference type="ARBA" id="ARBA00023014"/>
    </source>
</evidence>
<keyword evidence="7" id="KW-0411">Iron-sulfur</keyword>
<comment type="caution">
    <text evidence="9">The sequence shown here is derived from an EMBL/GenBank/DDBJ whole genome shotgun (WGS) entry which is preliminary data.</text>
</comment>
<evidence type="ECO:0000256" key="3">
    <source>
        <dbReference type="ARBA" id="ARBA00022723"/>
    </source>
</evidence>
<proteinExistence type="predicted"/>
<accession>A0A1V5SK66</accession>
<dbReference type="SUPFAM" id="SSF54862">
    <property type="entry name" value="4Fe-4S ferredoxins"/>
    <property type="match status" value="1"/>
</dbReference>
<reference evidence="9" key="1">
    <citation type="submission" date="2017-02" db="EMBL/GenBank/DDBJ databases">
        <title>Delving into the versatile metabolic prowess of the omnipresent phylum Bacteroidetes.</title>
        <authorList>
            <person name="Nobu M.K."/>
            <person name="Mei R."/>
            <person name="Narihiro T."/>
            <person name="Kuroda K."/>
            <person name="Liu W.-T."/>
        </authorList>
    </citation>
    <scope>NUCLEOTIDE SEQUENCE</scope>
    <source>
        <strain evidence="9">ADurb.Bin276</strain>
    </source>
</reference>